<evidence type="ECO:0000256" key="10">
    <source>
        <dbReference type="ARBA" id="ARBA00022984"/>
    </source>
</evidence>
<comment type="pathway">
    <text evidence="14">Cell wall biogenesis; peptidoglycan biosynthesis.</text>
</comment>
<evidence type="ECO:0000256" key="4">
    <source>
        <dbReference type="ARBA" id="ARBA00022519"/>
    </source>
</evidence>
<dbReference type="InterPro" id="IPR017790">
    <property type="entry name" value="Penicillin-binding_protein_2"/>
</dbReference>
<keyword evidence="5 14" id="KW-0121">Carboxypeptidase</keyword>
<dbReference type="Pfam" id="PF03717">
    <property type="entry name" value="PBP_dimer"/>
    <property type="match status" value="1"/>
</dbReference>
<accession>A0A9D1WE91</accession>
<feature type="transmembrane region" description="Helical" evidence="14">
    <location>
        <begin position="12"/>
        <end position="37"/>
    </location>
</feature>
<gene>
    <name evidence="14 17" type="primary">mrdA</name>
    <name evidence="17" type="ORF">H9850_08930</name>
</gene>
<dbReference type="EC" id="3.4.16.4" evidence="14"/>
<comment type="caution">
    <text evidence="14">Lacks conserved residue(s) required for the propagation of feature annotation.</text>
</comment>
<keyword evidence="8 14" id="KW-0378">Hydrolase</keyword>
<keyword evidence="6 14" id="KW-0645">Protease</keyword>
<dbReference type="EMBL" id="DXEV01000175">
    <property type="protein sequence ID" value="HIX57576.1"/>
    <property type="molecule type" value="Genomic_DNA"/>
</dbReference>
<evidence type="ECO:0000256" key="7">
    <source>
        <dbReference type="ARBA" id="ARBA00022692"/>
    </source>
</evidence>
<comment type="similarity">
    <text evidence="14">Belongs to the transpeptidase family. MrdA subfamily.</text>
</comment>
<comment type="subcellular location">
    <subcellularLocation>
        <location evidence="14">Cell inner membrane</location>
        <topology evidence="14">Single-pass membrane protein</topology>
    </subcellularLocation>
    <subcellularLocation>
        <location evidence="2">Cell membrane</location>
    </subcellularLocation>
    <subcellularLocation>
        <location evidence="1">Membrane</location>
        <topology evidence="1">Single-pass membrane protein</topology>
    </subcellularLocation>
</comment>
<evidence type="ECO:0000256" key="11">
    <source>
        <dbReference type="ARBA" id="ARBA00022989"/>
    </source>
</evidence>
<evidence type="ECO:0000256" key="12">
    <source>
        <dbReference type="ARBA" id="ARBA00023136"/>
    </source>
</evidence>
<dbReference type="Gene3D" id="3.30.1390.30">
    <property type="entry name" value="Penicillin-binding protein 2a, domain 3"/>
    <property type="match status" value="1"/>
</dbReference>
<evidence type="ECO:0000256" key="5">
    <source>
        <dbReference type="ARBA" id="ARBA00022645"/>
    </source>
</evidence>
<keyword evidence="12 14" id="KW-0472">Membrane</keyword>
<comment type="function">
    <text evidence="14">Catalyzes cross-linking of the peptidoglycan cell wall.</text>
</comment>
<evidence type="ECO:0000256" key="1">
    <source>
        <dbReference type="ARBA" id="ARBA00004167"/>
    </source>
</evidence>
<evidence type="ECO:0000313" key="18">
    <source>
        <dbReference type="Proteomes" id="UP000886829"/>
    </source>
</evidence>
<evidence type="ECO:0000256" key="3">
    <source>
        <dbReference type="ARBA" id="ARBA00022475"/>
    </source>
</evidence>
<dbReference type="HAMAP" id="MF_02081">
    <property type="entry name" value="MrdA_transpept"/>
    <property type="match status" value="1"/>
</dbReference>
<dbReference type="InterPro" id="IPR050515">
    <property type="entry name" value="Beta-lactam/transpept"/>
</dbReference>
<dbReference type="InterPro" id="IPR005311">
    <property type="entry name" value="PBP_dimer"/>
</dbReference>
<keyword evidence="11 14" id="KW-1133">Transmembrane helix</keyword>
<keyword evidence="10 14" id="KW-0573">Peptidoglycan synthesis</keyword>
<dbReference type="InterPro" id="IPR036138">
    <property type="entry name" value="PBP_dimer_sf"/>
</dbReference>
<dbReference type="InterPro" id="IPR001460">
    <property type="entry name" value="PCN-bd_Tpept"/>
</dbReference>
<reference evidence="17" key="2">
    <citation type="submission" date="2021-04" db="EMBL/GenBank/DDBJ databases">
        <authorList>
            <person name="Gilroy R."/>
        </authorList>
    </citation>
    <scope>NUCLEOTIDE SEQUENCE</scope>
    <source>
        <strain evidence="17">USASDec5-558</strain>
    </source>
</reference>
<organism evidence="17 18">
    <name type="scientific">Candidatus Anaerobiospirillum pullistercoris</name>
    <dbReference type="NCBI Taxonomy" id="2838452"/>
    <lineage>
        <taxon>Bacteria</taxon>
        <taxon>Pseudomonadati</taxon>
        <taxon>Pseudomonadota</taxon>
        <taxon>Gammaproteobacteria</taxon>
        <taxon>Aeromonadales</taxon>
        <taxon>Succinivibrionaceae</taxon>
        <taxon>Anaerobiospirillum</taxon>
    </lineage>
</organism>
<dbReference type="GO" id="GO:0006508">
    <property type="term" value="P:proteolysis"/>
    <property type="evidence" value="ECO:0007669"/>
    <property type="project" value="UniProtKB-KW"/>
</dbReference>
<feature type="domain" description="Penicillin-binding protein dimerisation" evidence="16">
    <location>
        <begin position="60"/>
        <end position="237"/>
    </location>
</feature>
<evidence type="ECO:0000256" key="14">
    <source>
        <dbReference type="HAMAP-Rule" id="MF_02081"/>
    </source>
</evidence>
<comment type="catalytic activity">
    <reaction evidence="14">
        <text>Preferential cleavage: (Ac)2-L-Lys-D-Ala-|-D-Ala. Also transpeptidation of peptidyl-alanyl moieties that are N-acyl substituents of D-alanine.</text>
        <dbReference type="EC" id="3.4.16.4"/>
    </reaction>
</comment>
<protein>
    <recommendedName>
        <fullName evidence="14">Peptidoglycan D,D-transpeptidase MrdA</fullName>
        <ecNumber evidence="14">3.4.16.4</ecNumber>
    </recommendedName>
    <alternativeName>
        <fullName evidence="14">Penicillin-binding protein 2</fullName>
        <shortName evidence="14">PBP-2</shortName>
    </alternativeName>
</protein>
<evidence type="ECO:0000256" key="13">
    <source>
        <dbReference type="ARBA" id="ARBA00023316"/>
    </source>
</evidence>
<dbReference type="SUPFAM" id="SSF56519">
    <property type="entry name" value="Penicillin binding protein dimerisation domain"/>
    <property type="match status" value="1"/>
</dbReference>
<evidence type="ECO:0000313" key="17">
    <source>
        <dbReference type="EMBL" id="HIX57576.1"/>
    </source>
</evidence>
<dbReference type="PANTHER" id="PTHR30627">
    <property type="entry name" value="PEPTIDOGLYCAN D,D-TRANSPEPTIDASE"/>
    <property type="match status" value="1"/>
</dbReference>
<keyword evidence="7 14" id="KW-0812">Transmembrane</keyword>
<keyword evidence="3 14" id="KW-1003">Cell membrane</keyword>
<dbReference type="SUPFAM" id="SSF56601">
    <property type="entry name" value="beta-lactamase/transpeptidase-like"/>
    <property type="match status" value="1"/>
</dbReference>
<feature type="domain" description="Penicillin-binding protein transpeptidase" evidence="15">
    <location>
        <begin position="269"/>
        <end position="612"/>
    </location>
</feature>
<proteinExistence type="inferred from homology"/>
<evidence type="ECO:0000256" key="6">
    <source>
        <dbReference type="ARBA" id="ARBA00022670"/>
    </source>
</evidence>
<keyword evidence="9 14" id="KW-0133">Cell shape</keyword>
<dbReference type="GO" id="GO:0008658">
    <property type="term" value="F:penicillin binding"/>
    <property type="evidence" value="ECO:0007669"/>
    <property type="project" value="UniProtKB-UniRule"/>
</dbReference>
<dbReference type="Pfam" id="PF00905">
    <property type="entry name" value="Transpeptidase"/>
    <property type="match status" value="1"/>
</dbReference>
<dbReference type="Proteomes" id="UP000886829">
    <property type="component" value="Unassembled WGS sequence"/>
</dbReference>
<keyword evidence="4 14" id="KW-0997">Cell inner membrane</keyword>
<evidence type="ECO:0000256" key="8">
    <source>
        <dbReference type="ARBA" id="ARBA00022801"/>
    </source>
</evidence>
<dbReference type="Gene3D" id="3.90.1310.10">
    <property type="entry name" value="Penicillin-binding protein 2a (Domain 2)"/>
    <property type="match status" value="1"/>
</dbReference>
<dbReference type="GO" id="GO:0009252">
    <property type="term" value="P:peptidoglycan biosynthetic process"/>
    <property type="evidence" value="ECO:0007669"/>
    <property type="project" value="UniProtKB-UniRule"/>
</dbReference>
<sequence>MEVKNVEQENKIFRLRVILGCVVVCLCFSTLFANLYYLQVLSFEDYQTRSNENRIRVLPVVPQRGMIYDRNHVVLAENRPVFHLVIYPNSEINTEETIRNLNALLNLELSEEDIKQILKLSRTRQRFSGVEIYDLLTEEQIATFSVNRHHYPNVQISSDLKRFYPFANITTHAIGYVSRINESDIETLTEQGKIDNYDGTSAIGKLGIERYYEDELHGQTGSREVEVNSHGQILRTLKYNQPTHGKDITLTLDIRLQYYAQELLTNMKGAILAIEPSTGGILAFYSNPSYDPNLFVRGIRSNEYSALLSHPGRPLINRVTQGGYSPASTIKPLLAIMGLNEGLITPTKSFFGGPAFVLPNSTHRFRDWRSWGHGWLDVYRAIELSADTYFYDLAYQAGIDTIHKYLDLYGFGRPSGIDIHEESLGLNPSAEWKRSRHKQPWHVGDTIPIGIGQGYWTTTLIQLVKAHAMLANHGRFVTPHLMKDVIDPKTTGIVHIFRDPLQGKHLEVKDQSYFDVARAGMYLVVNGPEGTGRRAFYGTKYKAAGKSGTAQLVSIKQGEKYNANALRQEHRDNALFVAFAPYHRPRILVGLILENEGGGSAKAAPIARKLMDRYFELYPGGYMGEKQEVEMKFGMGGTVKVR</sequence>
<dbReference type="GO" id="GO:0008360">
    <property type="term" value="P:regulation of cell shape"/>
    <property type="evidence" value="ECO:0007669"/>
    <property type="project" value="UniProtKB-KW"/>
</dbReference>
<dbReference type="InterPro" id="IPR012338">
    <property type="entry name" value="Beta-lactam/transpept-like"/>
</dbReference>
<dbReference type="GO" id="GO:0071555">
    <property type="term" value="P:cell wall organization"/>
    <property type="evidence" value="ECO:0007669"/>
    <property type="project" value="UniProtKB-KW"/>
</dbReference>
<evidence type="ECO:0000259" key="16">
    <source>
        <dbReference type="Pfam" id="PF03717"/>
    </source>
</evidence>
<comment type="caution">
    <text evidence="17">The sequence shown here is derived from an EMBL/GenBank/DDBJ whole genome shotgun (WGS) entry which is preliminary data.</text>
</comment>
<dbReference type="GO" id="GO:0071972">
    <property type="term" value="F:peptidoglycan L,D-transpeptidase activity"/>
    <property type="evidence" value="ECO:0007669"/>
    <property type="project" value="TreeGrafter"/>
</dbReference>
<dbReference type="NCBIfam" id="TIGR03423">
    <property type="entry name" value="pbp2_mrdA"/>
    <property type="match status" value="1"/>
</dbReference>
<dbReference type="Gene3D" id="3.40.710.10">
    <property type="entry name" value="DD-peptidase/beta-lactamase superfamily"/>
    <property type="match status" value="1"/>
</dbReference>
<dbReference type="AlphaFoldDB" id="A0A9D1WE91"/>
<evidence type="ECO:0000256" key="2">
    <source>
        <dbReference type="ARBA" id="ARBA00004236"/>
    </source>
</evidence>
<dbReference type="GO" id="GO:0009002">
    <property type="term" value="F:serine-type D-Ala-D-Ala carboxypeptidase activity"/>
    <property type="evidence" value="ECO:0007669"/>
    <property type="project" value="UniProtKB-UniRule"/>
</dbReference>
<evidence type="ECO:0000259" key="15">
    <source>
        <dbReference type="Pfam" id="PF00905"/>
    </source>
</evidence>
<dbReference type="GO" id="GO:0005886">
    <property type="term" value="C:plasma membrane"/>
    <property type="evidence" value="ECO:0007669"/>
    <property type="project" value="UniProtKB-SubCell"/>
</dbReference>
<name>A0A9D1WE91_9GAMM</name>
<reference evidence="17" key="1">
    <citation type="journal article" date="2021" name="PeerJ">
        <title>Extensive microbial diversity within the chicken gut microbiome revealed by metagenomics and culture.</title>
        <authorList>
            <person name="Gilroy R."/>
            <person name="Ravi A."/>
            <person name="Getino M."/>
            <person name="Pursley I."/>
            <person name="Horton D.L."/>
            <person name="Alikhan N.F."/>
            <person name="Baker D."/>
            <person name="Gharbi K."/>
            <person name="Hall N."/>
            <person name="Watson M."/>
            <person name="Adriaenssens E.M."/>
            <person name="Foster-Nyarko E."/>
            <person name="Jarju S."/>
            <person name="Secka A."/>
            <person name="Antonio M."/>
            <person name="Oren A."/>
            <person name="Chaudhuri R.R."/>
            <person name="La Ragione R."/>
            <person name="Hildebrand F."/>
            <person name="Pallen M.J."/>
        </authorList>
    </citation>
    <scope>NUCLEOTIDE SEQUENCE</scope>
    <source>
        <strain evidence="17">USASDec5-558</strain>
    </source>
</reference>
<keyword evidence="13 14" id="KW-0961">Cell wall biogenesis/degradation</keyword>
<evidence type="ECO:0000256" key="9">
    <source>
        <dbReference type="ARBA" id="ARBA00022960"/>
    </source>
</evidence>
<dbReference type="PANTHER" id="PTHR30627:SF2">
    <property type="entry name" value="PEPTIDOGLYCAN D,D-TRANSPEPTIDASE MRDA"/>
    <property type="match status" value="1"/>
</dbReference>
<feature type="active site" description="Acyl-ester intermediate" evidence="14">
    <location>
        <position position="328"/>
    </location>
</feature>